<dbReference type="InterPro" id="IPR000281">
    <property type="entry name" value="HTH_RpiR"/>
</dbReference>
<name>A0ABT3TIQ5_9GAMM</name>
<keyword evidence="2" id="KW-0238">DNA-binding</keyword>
<keyword evidence="7" id="KW-1185">Reference proteome</keyword>
<proteinExistence type="predicted"/>
<evidence type="ECO:0000313" key="6">
    <source>
        <dbReference type="EMBL" id="MCX2982095.1"/>
    </source>
</evidence>
<dbReference type="Gene3D" id="3.40.50.10490">
    <property type="entry name" value="Glucose-6-phosphate isomerase like protein, domain 1"/>
    <property type="match status" value="1"/>
</dbReference>
<evidence type="ECO:0000259" key="5">
    <source>
        <dbReference type="PROSITE" id="PS51464"/>
    </source>
</evidence>
<comment type="caution">
    <text evidence="6">The sequence shown here is derived from an EMBL/GenBank/DDBJ whole genome shotgun (WGS) entry which is preliminary data.</text>
</comment>
<organism evidence="6 7">
    <name type="scientific">Candidatus Litorirhabdus singularis</name>
    <dbReference type="NCBI Taxonomy" id="2518993"/>
    <lineage>
        <taxon>Bacteria</taxon>
        <taxon>Pseudomonadati</taxon>
        <taxon>Pseudomonadota</taxon>
        <taxon>Gammaproteobacteria</taxon>
        <taxon>Cellvibrionales</taxon>
        <taxon>Halieaceae</taxon>
        <taxon>Candidatus Litorirhabdus</taxon>
    </lineage>
</organism>
<accession>A0ABT3TIQ5</accession>
<dbReference type="EMBL" id="SHNN01000003">
    <property type="protein sequence ID" value="MCX2982095.1"/>
    <property type="molecule type" value="Genomic_DNA"/>
</dbReference>
<dbReference type="PROSITE" id="PS51071">
    <property type="entry name" value="HTH_RPIR"/>
    <property type="match status" value="1"/>
</dbReference>
<keyword evidence="3" id="KW-0804">Transcription</keyword>
<feature type="domain" description="SIS" evidence="5">
    <location>
        <begin position="121"/>
        <end position="260"/>
    </location>
</feature>
<dbReference type="PANTHER" id="PTHR30514:SF1">
    <property type="entry name" value="HTH-TYPE TRANSCRIPTIONAL REGULATOR HEXR-RELATED"/>
    <property type="match status" value="1"/>
</dbReference>
<dbReference type="PANTHER" id="PTHR30514">
    <property type="entry name" value="GLUCOKINASE"/>
    <property type="match status" value="1"/>
</dbReference>
<dbReference type="Gene3D" id="1.10.10.10">
    <property type="entry name" value="Winged helix-like DNA-binding domain superfamily/Winged helix DNA-binding domain"/>
    <property type="match status" value="1"/>
</dbReference>
<evidence type="ECO:0000313" key="7">
    <source>
        <dbReference type="Proteomes" id="UP001143362"/>
    </source>
</evidence>
<dbReference type="NCBIfam" id="NF008451">
    <property type="entry name" value="PRK11302.1"/>
    <property type="match status" value="1"/>
</dbReference>
<protein>
    <submittedName>
        <fullName evidence="6">Transcriptional regulator HexR</fullName>
    </submittedName>
</protein>
<dbReference type="PROSITE" id="PS51464">
    <property type="entry name" value="SIS"/>
    <property type="match status" value="1"/>
</dbReference>
<sequence length="281" mass="30319">MSLMADLQNHEARRSKSARKLIDFVLAEPQAVVSMSIATLAASVGVSEPTVNRFCKGLGLKGFPDFKLTLNAELARAEPRIARDIEPDDSTSQIIAKVFEANHASLTRVLNRLDSQAVEQAVSALDKARSIIFCGLGASAPVAIDAQHKFLRFFTPVVAHTEMISQRMITASLTPEDCLVCISYTGRTRALTEVAELAADTGATILGITAPNSPLATVCTQLLAIEADEDTDLYTPMTSRIAQLTLIDILATSLALRKGDGFDAHLLAVKQRLTNTRQQLD</sequence>
<gene>
    <name evidence="6" type="primary">hexR</name>
    <name evidence="6" type="ORF">EYC98_14635</name>
</gene>
<dbReference type="InterPro" id="IPR046348">
    <property type="entry name" value="SIS_dom_sf"/>
</dbReference>
<feature type="domain" description="HTH rpiR-type" evidence="4">
    <location>
        <begin position="1"/>
        <end position="77"/>
    </location>
</feature>
<dbReference type="Proteomes" id="UP001143362">
    <property type="component" value="Unassembled WGS sequence"/>
</dbReference>
<dbReference type="InterPro" id="IPR047640">
    <property type="entry name" value="RpiR-like"/>
</dbReference>
<dbReference type="Pfam" id="PF01380">
    <property type="entry name" value="SIS"/>
    <property type="match status" value="1"/>
</dbReference>
<dbReference type="Pfam" id="PF01418">
    <property type="entry name" value="HTH_6"/>
    <property type="match status" value="1"/>
</dbReference>
<dbReference type="InterPro" id="IPR036388">
    <property type="entry name" value="WH-like_DNA-bd_sf"/>
</dbReference>
<evidence type="ECO:0000256" key="1">
    <source>
        <dbReference type="ARBA" id="ARBA00023015"/>
    </source>
</evidence>
<evidence type="ECO:0000256" key="2">
    <source>
        <dbReference type="ARBA" id="ARBA00023125"/>
    </source>
</evidence>
<dbReference type="SUPFAM" id="SSF46689">
    <property type="entry name" value="Homeodomain-like"/>
    <property type="match status" value="1"/>
</dbReference>
<reference evidence="6" key="1">
    <citation type="submission" date="2019-02" db="EMBL/GenBank/DDBJ databases">
        <authorList>
            <person name="Li S.-H."/>
        </authorList>
    </citation>
    <scope>NUCLEOTIDE SEQUENCE</scope>
    <source>
        <strain evidence="6">IMCC14734</strain>
    </source>
</reference>
<evidence type="ECO:0000256" key="3">
    <source>
        <dbReference type="ARBA" id="ARBA00023163"/>
    </source>
</evidence>
<dbReference type="CDD" id="cd05013">
    <property type="entry name" value="SIS_RpiR"/>
    <property type="match status" value="1"/>
</dbReference>
<dbReference type="RefSeq" id="WP_279246126.1">
    <property type="nucleotide sequence ID" value="NZ_SHNN01000003.1"/>
</dbReference>
<dbReference type="SUPFAM" id="SSF53697">
    <property type="entry name" value="SIS domain"/>
    <property type="match status" value="1"/>
</dbReference>
<dbReference type="InterPro" id="IPR035472">
    <property type="entry name" value="RpiR-like_SIS"/>
</dbReference>
<dbReference type="InterPro" id="IPR009057">
    <property type="entry name" value="Homeodomain-like_sf"/>
</dbReference>
<dbReference type="InterPro" id="IPR001347">
    <property type="entry name" value="SIS_dom"/>
</dbReference>
<keyword evidence="1" id="KW-0805">Transcription regulation</keyword>
<evidence type="ECO:0000259" key="4">
    <source>
        <dbReference type="PROSITE" id="PS51071"/>
    </source>
</evidence>